<dbReference type="AlphaFoldDB" id="A0A1I7X6Z1"/>
<feature type="domain" description="Ig-like" evidence="1">
    <location>
        <begin position="1"/>
        <end position="62"/>
    </location>
</feature>
<dbReference type="InterPro" id="IPR007110">
    <property type="entry name" value="Ig-like_dom"/>
</dbReference>
<evidence type="ECO:0000313" key="2">
    <source>
        <dbReference type="Proteomes" id="UP000095283"/>
    </source>
</evidence>
<reference evidence="3" key="1">
    <citation type="submission" date="2016-11" db="UniProtKB">
        <authorList>
            <consortium name="WormBaseParasite"/>
        </authorList>
    </citation>
    <scope>IDENTIFICATION</scope>
</reference>
<evidence type="ECO:0000313" key="3">
    <source>
        <dbReference type="WBParaSite" id="Hba_13201"/>
    </source>
</evidence>
<dbReference type="PROSITE" id="PS50835">
    <property type="entry name" value="IG_LIKE"/>
    <property type="match status" value="1"/>
</dbReference>
<proteinExistence type="predicted"/>
<organism evidence="2 3">
    <name type="scientific">Heterorhabditis bacteriophora</name>
    <name type="common">Entomopathogenic nematode worm</name>
    <dbReference type="NCBI Taxonomy" id="37862"/>
    <lineage>
        <taxon>Eukaryota</taxon>
        <taxon>Metazoa</taxon>
        <taxon>Ecdysozoa</taxon>
        <taxon>Nematoda</taxon>
        <taxon>Chromadorea</taxon>
        <taxon>Rhabditida</taxon>
        <taxon>Rhabditina</taxon>
        <taxon>Rhabditomorpha</taxon>
        <taxon>Strongyloidea</taxon>
        <taxon>Heterorhabditidae</taxon>
        <taxon>Heterorhabditis</taxon>
    </lineage>
</organism>
<protein>
    <submittedName>
        <fullName evidence="3">Ig-like domain-containing protein</fullName>
    </submittedName>
</protein>
<sequence>MLFCTIYDLKHTHCEEGATVNWYADDESETNSVLRDITTATYITKKNRRLIYNDGTPVYCMN</sequence>
<dbReference type="WBParaSite" id="Hba_13201">
    <property type="protein sequence ID" value="Hba_13201"/>
    <property type="gene ID" value="Hba_13201"/>
</dbReference>
<keyword evidence="2" id="KW-1185">Reference proteome</keyword>
<dbReference type="Proteomes" id="UP000095283">
    <property type="component" value="Unplaced"/>
</dbReference>
<name>A0A1I7X6Z1_HETBA</name>
<accession>A0A1I7X6Z1</accession>
<evidence type="ECO:0000259" key="1">
    <source>
        <dbReference type="PROSITE" id="PS50835"/>
    </source>
</evidence>